<evidence type="ECO:0000313" key="12">
    <source>
        <dbReference type="Proteomes" id="UP000000561"/>
    </source>
</evidence>
<feature type="transmembrane region" description="Helical" evidence="10">
    <location>
        <begin position="345"/>
        <end position="370"/>
    </location>
</feature>
<evidence type="ECO:0000256" key="9">
    <source>
        <dbReference type="SAM" id="MobiDB-lite"/>
    </source>
</evidence>
<evidence type="ECO:0000256" key="6">
    <source>
        <dbReference type="ARBA" id="ARBA00023136"/>
    </source>
</evidence>
<dbReference type="OrthoDB" id="409792at2759"/>
<feature type="compositionally biased region" description="Low complexity" evidence="9">
    <location>
        <begin position="9"/>
        <end position="25"/>
    </location>
</feature>
<dbReference type="FunCoup" id="A0A0D1E577">
    <property type="interactions" value="31"/>
</dbReference>
<dbReference type="eggNOG" id="ENOG502QT5F">
    <property type="taxonomic scope" value="Eukaryota"/>
</dbReference>
<dbReference type="GO" id="GO:1903425">
    <property type="term" value="F:fluoride transmembrane transporter activity"/>
    <property type="evidence" value="ECO:0000318"/>
    <property type="project" value="GO_Central"/>
</dbReference>
<feature type="transmembrane region" description="Helical" evidence="10">
    <location>
        <begin position="480"/>
        <end position="501"/>
    </location>
</feature>
<evidence type="ECO:0000256" key="10">
    <source>
        <dbReference type="SAM" id="Phobius"/>
    </source>
</evidence>
<organism evidence="11 12">
    <name type="scientific">Mycosarcoma maydis</name>
    <name type="common">Corn smut fungus</name>
    <name type="synonym">Ustilago maydis</name>
    <dbReference type="NCBI Taxonomy" id="5270"/>
    <lineage>
        <taxon>Eukaryota</taxon>
        <taxon>Fungi</taxon>
        <taxon>Dikarya</taxon>
        <taxon>Basidiomycota</taxon>
        <taxon>Ustilaginomycotina</taxon>
        <taxon>Ustilaginomycetes</taxon>
        <taxon>Ustilaginales</taxon>
        <taxon>Ustilaginaceae</taxon>
        <taxon>Mycosarcoma</taxon>
    </lineage>
</organism>
<feature type="transmembrane region" description="Helical" evidence="10">
    <location>
        <begin position="233"/>
        <end position="253"/>
    </location>
</feature>
<feature type="compositionally biased region" description="Polar residues" evidence="9">
    <location>
        <begin position="27"/>
        <end position="47"/>
    </location>
</feature>
<gene>
    <name evidence="11" type="ORF">UMAG_01989</name>
</gene>
<dbReference type="GO" id="GO:0005886">
    <property type="term" value="C:plasma membrane"/>
    <property type="evidence" value="ECO:0000318"/>
    <property type="project" value="GO_Central"/>
</dbReference>
<keyword evidence="5 10" id="KW-1133">Transmembrane helix</keyword>
<dbReference type="GeneID" id="23562849"/>
<proteinExistence type="inferred from homology"/>
<dbReference type="EMBL" id="CM003142">
    <property type="protein sequence ID" value="KIS70841.1"/>
    <property type="molecule type" value="Genomic_DNA"/>
</dbReference>
<keyword evidence="4 10" id="KW-0812">Transmembrane</keyword>
<comment type="subcellular location">
    <subcellularLocation>
        <location evidence="2">Cell membrane</location>
        <topology evidence="2">Multi-pass membrane protein</topology>
    </subcellularLocation>
</comment>
<evidence type="ECO:0000256" key="8">
    <source>
        <dbReference type="ARBA" id="ARBA00035585"/>
    </source>
</evidence>
<feature type="transmembrane region" description="Helical" evidence="10">
    <location>
        <begin position="404"/>
        <end position="426"/>
    </location>
</feature>
<comment type="similarity">
    <text evidence="7">Belongs to the fluoride channel Fluc/FEX (TC 1.A.43) family.</text>
</comment>
<dbReference type="GO" id="GO:1903424">
    <property type="term" value="P:fluoride transmembrane transport"/>
    <property type="evidence" value="ECO:0000318"/>
    <property type="project" value="GO_Central"/>
</dbReference>
<dbReference type="PANTHER" id="PTHR28259">
    <property type="entry name" value="FLUORIDE EXPORT PROTEIN 1-RELATED"/>
    <property type="match status" value="1"/>
</dbReference>
<evidence type="ECO:0000256" key="4">
    <source>
        <dbReference type="ARBA" id="ARBA00022692"/>
    </source>
</evidence>
<evidence type="ECO:0000256" key="7">
    <source>
        <dbReference type="ARBA" id="ARBA00035120"/>
    </source>
</evidence>
<sequence length="514" mass="55272">MDAQAARPSRQSDAAASQIQRSRAATPSLTHKASTVSTTDTFASATDGQGYYTDAADVSAYHDDVRSRFDSVPNTINGYGLDQRDGEARLPRSSCSRTDEQGDVMITNVHEPQITSPQLQANPQQPPIEAVASPSICSNRNACAEEAGKPTGCEQQSCVPDAYHRLARHAAIVGLLMFSAIWGTLAREGMVALNTYDGESVAPLIWAQAVGCLIMGVAIGANREPIERTYPPAYIMITTGLCGSITTFSKWMLDVFRAFGDQRHFDRGGLHNVMDALSQTAVTLGMALISVEAGVALSSVVNVEKLVAAFHHWRSRPGLHPSRTPRADLTDGESKTHMVQARPTLILDTCMFLLGLIFWIGCALLCALYGGFRHVTFSLVLAPAGTVARWYLSRLNTHALSRRFSLPLGTLAANLLATALICAAFTASRAGSMPTSFAGRLTGCQALQGLQDGFCGCLSTVSTFAVELRTIKPRRNALRYALLSWLAGLLLCVLLLGAPWWSVGMDGRCLGYPM</sequence>
<feature type="transmembrane region" description="Helical" evidence="10">
    <location>
        <begin position="281"/>
        <end position="303"/>
    </location>
</feature>
<dbReference type="Proteomes" id="UP000000561">
    <property type="component" value="Chromosome 3"/>
</dbReference>
<reference evidence="11 12" key="1">
    <citation type="journal article" date="2006" name="Nature">
        <title>Insights from the genome of the biotrophic fungal plant pathogen Ustilago maydis.</title>
        <authorList>
            <person name="Kamper J."/>
            <person name="Kahmann R."/>
            <person name="Bolker M."/>
            <person name="Ma L.J."/>
            <person name="Brefort T."/>
            <person name="Saville B.J."/>
            <person name="Banuett F."/>
            <person name="Kronstad J.W."/>
            <person name="Gold S.E."/>
            <person name="Muller O."/>
            <person name="Perlin M.H."/>
            <person name="Wosten H.A."/>
            <person name="de Vries R."/>
            <person name="Ruiz-Herrera J."/>
            <person name="Reynaga-Pena C.G."/>
            <person name="Snetselaar K."/>
            <person name="McCann M."/>
            <person name="Perez-Martin J."/>
            <person name="Feldbrugge M."/>
            <person name="Basse C.W."/>
            <person name="Steinberg G."/>
            <person name="Ibeas J.I."/>
            <person name="Holloman W."/>
            <person name="Guzman P."/>
            <person name="Farman M."/>
            <person name="Stajich J.E."/>
            <person name="Sentandreu R."/>
            <person name="Gonzalez-Prieto J.M."/>
            <person name="Kennell J.C."/>
            <person name="Molina L."/>
            <person name="Schirawski J."/>
            <person name="Mendoza-Mendoza A."/>
            <person name="Greilinger D."/>
            <person name="Munch K."/>
            <person name="Rossel N."/>
            <person name="Scherer M."/>
            <person name="Vranes M."/>
            <person name="Ladendorf O."/>
            <person name="Vincon V."/>
            <person name="Fuchs U."/>
            <person name="Sandrock B."/>
            <person name="Meng S."/>
            <person name="Ho E.C."/>
            <person name="Cahill M.J."/>
            <person name="Boyce K.J."/>
            <person name="Klose J."/>
            <person name="Klosterman S.J."/>
            <person name="Deelstra H.J."/>
            <person name="Ortiz-Castellanos L."/>
            <person name="Li W."/>
            <person name="Sanchez-Alonso P."/>
            <person name="Schreier P.H."/>
            <person name="Hauser-Hahn I."/>
            <person name="Vaupel M."/>
            <person name="Koopmann E."/>
            <person name="Friedrich G."/>
            <person name="Voss H."/>
            <person name="Schluter T."/>
            <person name="Margolis J."/>
            <person name="Platt D."/>
            <person name="Swimmer C."/>
            <person name="Gnirke A."/>
            <person name="Chen F."/>
            <person name="Vysotskaia V."/>
            <person name="Mannhaupt G."/>
            <person name="Guldener U."/>
            <person name="Munsterkotter M."/>
            <person name="Haase D."/>
            <person name="Oesterheld M."/>
            <person name="Mewes H.W."/>
            <person name="Mauceli E.W."/>
            <person name="DeCaprio D."/>
            <person name="Wade C.M."/>
            <person name="Butler J."/>
            <person name="Young S."/>
            <person name="Jaffe D.B."/>
            <person name="Calvo S."/>
            <person name="Nusbaum C."/>
            <person name="Galagan J."/>
            <person name="Birren B.W."/>
        </authorList>
    </citation>
    <scope>NUCLEOTIDE SEQUENCE [LARGE SCALE GENOMIC DNA]</scope>
    <source>
        <strain evidence="12">DSM 14603 / FGSC 9021 / UM521</strain>
    </source>
</reference>
<dbReference type="STRING" id="237631.A0A0D1E577"/>
<feature type="region of interest" description="Disordered" evidence="9">
    <location>
        <begin position="69"/>
        <end position="98"/>
    </location>
</feature>
<evidence type="ECO:0000256" key="5">
    <source>
        <dbReference type="ARBA" id="ARBA00022989"/>
    </source>
</evidence>
<feature type="region of interest" description="Disordered" evidence="9">
    <location>
        <begin position="1"/>
        <end position="49"/>
    </location>
</feature>
<feature type="transmembrane region" description="Helical" evidence="10">
    <location>
        <begin position="205"/>
        <end position="221"/>
    </location>
</feature>
<comment type="catalytic activity">
    <reaction evidence="8">
        <text>fluoride(in) = fluoride(out)</text>
        <dbReference type="Rhea" id="RHEA:76159"/>
        <dbReference type="ChEBI" id="CHEBI:17051"/>
    </reaction>
    <physiologicalReaction direction="left-to-right" evidence="8">
        <dbReference type="Rhea" id="RHEA:76160"/>
    </physiologicalReaction>
</comment>
<dbReference type="AlphaFoldDB" id="A0A0D1E577"/>
<evidence type="ECO:0000256" key="3">
    <source>
        <dbReference type="ARBA" id="ARBA00022475"/>
    </source>
</evidence>
<evidence type="ECO:0000256" key="1">
    <source>
        <dbReference type="ARBA" id="ARBA00002598"/>
    </source>
</evidence>
<comment type="function">
    <text evidence="1">Fluoride channel required for the rapid expulsion of cytoplasmic fluoride.</text>
</comment>
<dbReference type="Pfam" id="PF02537">
    <property type="entry name" value="CRCB"/>
    <property type="match status" value="2"/>
</dbReference>
<evidence type="ECO:0000313" key="11">
    <source>
        <dbReference type="EMBL" id="KIS70841.1"/>
    </source>
</evidence>
<feature type="transmembrane region" description="Helical" evidence="10">
    <location>
        <begin position="166"/>
        <end position="185"/>
    </location>
</feature>
<dbReference type="KEGG" id="uma:UMAG_01989"/>
<keyword evidence="12" id="KW-1185">Reference proteome</keyword>
<evidence type="ECO:0000256" key="2">
    <source>
        <dbReference type="ARBA" id="ARBA00004651"/>
    </source>
</evidence>
<dbReference type="PANTHER" id="PTHR28259:SF1">
    <property type="entry name" value="FLUORIDE EXPORT PROTEIN 1-RELATED"/>
    <property type="match status" value="1"/>
</dbReference>
<dbReference type="InterPro" id="IPR003691">
    <property type="entry name" value="FluC"/>
</dbReference>
<accession>A0A0D1E577</accession>
<dbReference type="VEuPathDB" id="FungiDB:UMAG_01989"/>
<dbReference type="RefSeq" id="XP_011387903.1">
    <property type="nucleotide sequence ID" value="XM_011389601.1"/>
</dbReference>
<dbReference type="OMA" id="WPNFAGT"/>
<keyword evidence="3" id="KW-1003">Cell membrane</keyword>
<protein>
    <submittedName>
        <fullName evidence="11">Uncharacterized protein</fullName>
    </submittedName>
</protein>
<keyword evidence="6 10" id="KW-0472">Membrane</keyword>
<name>A0A0D1E577_MYCMD</name>
<dbReference type="InParanoid" id="A0A0D1E577"/>